<protein>
    <submittedName>
        <fullName evidence="3">Peptidase M, neutral zinc metallopeptidase,zinc-binding site</fullName>
    </submittedName>
</protein>
<dbReference type="InterPro" id="IPR017113">
    <property type="entry name" value="Antirestriction_ArdC"/>
</dbReference>
<name>W6MAL4_9GAMM</name>
<feature type="domain" description="Polyvalent protein metallopeptidase" evidence="2">
    <location>
        <begin position="149"/>
        <end position="281"/>
    </location>
</feature>
<evidence type="ECO:0000259" key="2">
    <source>
        <dbReference type="Pfam" id="PF18818"/>
    </source>
</evidence>
<organism evidence="3 4">
    <name type="scientific">Candidatus Competibacter denitrificans Run_A_D11</name>
    <dbReference type="NCBI Taxonomy" id="1400863"/>
    <lineage>
        <taxon>Bacteria</taxon>
        <taxon>Pseudomonadati</taxon>
        <taxon>Pseudomonadota</taxon>
        <taxon>Gammaproteobacteria</taxon>
        <taxon>Candidatus Competibacteraceae</taxon>
        <taxon>Candidatus Competibacter</taxon>
    </lineage>
</organism>
<reference evidence="3" key="1">
    <citation type="submission" date="2013-07" db="EMBL/GenBank/DDBJ databases">
        <authorList>
            <person name="McIlroy S."/>
        </authorList>
    </citation>
    <scope>NUCLEOTIDE SEQUENCE [LARGE SCALE GENOMIC DNA]</scope>
    <source>
        <strain evidence="3">Run_A_D11</strain>
    </source>
</reference>
<comment type="caution">
    <text evidence="3">The sequence shown here is derived from an EMBL/GenBank/DDBJ whole genome shotgun (WGS) entry which is preliminary data.</text>
</comment>
<evidence type="ECO:0000313" key="3">
    <source>
        <dbReference type="EMBL" id="CDI03010.1"/>
    </source>
</evidence>
<dbReference type="GO" id="GO:0003697">
    <property type="term" value="F:single-stranded DNA binding"/>
    <property type="evidence" value="ECO:0007669"/>
    <property type="project" value="InterPro"/>
</dbReference>
<dbReference type="PIRSF" id="PIRSF037112">
    <property type="entry name" value="Antirestriction_ArdC"/>
    <property type="match status" value="1"/>
</dbReference>
<reference evidence="3" key="2">
    <citation type="submission" date="2014-03" db="EMBL/GenBank/DDBJ databases">
        <title>Candidatus Competibacter-lineage genomes retrieved from metagenomes reveal functional metabolic diversity.</title>
        <authorList>
            <person name="McIlroy S.J."/>
            <person name="Albertsen M."/>
            <person name="Andresen E.K."/>
            <person name="Saunders A.M."/>
            <person name="Kristiansen R."/>
            <person name="Stokholm-Bjerregaard M."/>
            <person name="Nielsen K.L."/>
            <person name="Nielsen P.H."/>
        </authorList>
    </citation>
    <scope>NUCLEOTIDE SEQUENCE</scope>
    <source>
        <strain evidence="3">Run_A_D11</strain>
    </source>
</reference>
<dbReference type="RefSeq" id="WP_048673550.1">
    <property type="nucleotide sequence ID" value="NZ_CBTJ020000044.1"/>
</dbReference>
<dbReference type="AlphaFoldDB" id="W6MAL4"/>
<dbReference type="OrthoDB" id="9792687at2"/>
<gene>
    <name evidence="3" type="ORF">BN873_370009</name>
</gene>
<feature type="domain" description="N-terminal" evidence="1">
    <location>
        <begin position="8"/>
        <end position="125"/>
    </location>
</feature>
<dbReference type="Pfam" id="PF18818">
    <property type="entry name" value="MPTase-PolyVal"/>
    <property type="match status" value="1"/>
</dbReference>
<sequence>MKTNQSNQNIYQQITDRVIAAIEAGASKFEMPWHKGPNQRRPKNVATGNSYRGINTVSLWVAQLEHDYSSNLWGTYNQWKACGAQVRKGEHAAPVVFFKGFEQPENQTEETKPNFSFIATTSWVFNADQVHGWNASNPTPTTDKIRVFEEAESFIAATKANIKEVGTCACYKRFQDTIYVPSWQLFRGSHTSSATESYYSILLHELTHWTGHQSRVNRELNNRFGESGYAMEELVAELGAAFLCADLNISLEPRADHAAYIAIWLRVLKNDKRAIFTAASKASEAVDYLNKLQPHLLEHAA</sequence>
<dbReference type="InterPro" id="IPR041459">
    <property type="entry name" value="MPTase-PolyVal"/>
</dbReference>
<dbReference type="Pfam" id="PF08401">
    <property type="entry name" value="ArdcN"/>
    <property type="match status" value="1"/>
</dbReference>
<evidence type="ECO:0000313" key="4">
    <source>
        <dbReference type="Proteomes" id="UP000035760"/>
    </source>
</evidence>
<dbReference type="InterPro" id="IPR013610">
    <property type="entry name" value="ArdC_N"/>
</dbReference>
<accession>W6MAL4</accession>
<keyword evidence="4" id="KW-1185">Reference proteome</keyword>
<proteinExistence type="predicted"/>
<evidence type="ECO:0000259" key="1">
    <source>
        <dbReference type="Pfam" id="PF08401"/>
    </source>
</evidence>
<dbReference type="Proteomes" id="UP000035760">
    <property type="component" value="Unassembled WGS sequence"/>
</dbReference>
<dbReference type="EMBL" id="CBTJ020000044">
    <property type="protein sequence ID" value="CDI03010.1"/>
    <property type="molecule type" value="Genomic_DNA"/>
</dbReference>